<dbReference type="Pfam" id="PF02620">
    <property type="entry name" value="YceD"/>
    <property type="match status" value="1"/>
</dbReference>
<dbReference type="Proteomes" id="UP000241247">
    <property type="component" value="Unassembled WGS sequence"/>
</dbReference>
<dbReference type="OrthoDB" id="8443793at2"/>
<organism evidence="2 3">
    <name type="scientific">Mycoplana dimorpha</name>
    <dbReference type="NCBI Taxonomy" id="28320"/>
    <lineage>
        <taxon>Bacteria</taxon>
        <taxon>Pseudomonadati</taxon>
        <taxon>Pseudomonadota</taxon>
        <taxon>Alphaproteobacteria</taxon>
        <taxon>Hyphomicrobiales</taxon>
        <taxon>Rhizobiaceae</taxon>
        <taxon>Mycoplana</taxon>
    </lineage>
</organism>
<keyword evidence="3" id="KW-1185">Reference proteome</keyword>
<feature type="region of interest" description="Disordered" evidence="1">
    <location>
        <begin position="159"/>
        <end position="183"/>
    </location>
</feature>
<dbReference type="InterPro" id="IPR003772">
    <property type="entry name" value="YceD"/>
</dbReference>
<name>A0A2T5B8Q8_MYCDI</name>
<evidence type="ECO:0000256" key="1">
    <source>
        <dbReference type="SAM" id="MobiDB-lite"/>
    </source>
</evidence>
<dbReference type="EMBL" id="PZZZ01000004">
    <property type="protein sequence ID" value="PTM95327.1"/>
    <property type="molecule type" value="Genomic_DNA"/>
</dbReference>
<evidence type="ECO:0000313" key="2">
    <source>
        <dbReference type="EMBL" id="PTM95327.1"/>
    </source>
</evidence>
<proteinExistence type="predicted"/>
<reference evidence="2 3" key="1">
    <citation type="submission" date="2018-04" db="EMBL/GenBank/DDBJ databases">
        <title>Genomic Encyclopedia of Type Strains, Phase IV (KMG-IV): sequencing the most valuable type-strain genomes for metagenomic binning, comparative biology and taxonomic classification.</title>
        <authorList>
            <person name="Goeker M."/>
        </authorList>
    </citation>
    <scope>NUCLEOTIDE SEQUENCE [LARGE SCALE GENOMIC DNA]</scope>
    <source>
        <strain evidence="2 3">DSM 7138</strain>
    </source>
</reference>
<evidence type="ECO:0000313" key="3">
    <source>
        <dbReference type="Proteomes" id="UP000241247"/>
    </source>
</evidence>
<dbReference type="AlphaFoldDB" id="A0A2T5B8Q8"/>
<protein>
    <submittedName>
        <fullName evidence="2">Uncharacterized protein DUF177 involved in 23S rRNA accumulation</fullName>
    </submittedName>
</protein>
<gene>
    <name evidence="2" type="ORF">C7449_104406</name>
</gene>
<comment type="caution">
    <text evidence="2">The sequence shown here is derived from an EMBL/GenBank/DDBJ whole genome shotgun (WGS) entry which is preliminary data.</text>
</comment>
<accession>A0A2T5B8Q8</accession>
<dbReference type="RefSeq" id="WP_108003037.1">
    <property type="nucleotide sequence ID" value="NZ_JBHEEX010000007.1"/>
</dbReference>
<sequence length="183" mass="19921">MKHMEDGPFSYRVKVGHVSNNPVTVTITADAAELVALARQWDVPEVRSFAAEFQIQRWKRDGVRLKGRVQADIVQACVVTLEPVEDKIDEAVDAVFVPEGSKLARAPNIEGGEMLLDPDGPDSPETFEGDAIDAGAVAAEYAAMAIDHYPRKAGAMFSAHVESSEEDDAKPSPFAALKDWKKN</sequence>